<proteinExistence type="predicted"/>
<sequence>MEEETPPNAEAKTFVSDKAIAAYLDDAFRIGDAGKVADALGVVARAKGMAAVAEQAGLPREQLEKSLRPDGDLTISTMLGILPVLGVKWTVRHDAGHTSDEV</sequence>
<protein>
    <submittedName>
        <fullName evidence="1">Addiction module antidote protein</fullName>
    </submittedName>
</protein>
<gene>
    <name evidence="1" type="ORF">Q9313_26660</name>
</gene>
<reference evidence="1 2" key="1">
    <citation type="submission" date="2023-08" db="EMBL/GenBank/DDBJ databases">
        <title>Pathogen: clinical or host-associated sample.</title>
        <authorList>
            <person name="Hergert J."/>
            <person name="Casey R."/>
            <person name="Wagner J."/>
            <person name="Young E.L."/>
            <person name="Oakeson K.F."/>
        </authorList>
    </citation>
    <scope>NUCLEOTIDE SEQUENCE [LARGE SCALE GENOMIC DNA]</scope>
    <source>
        <strain evidence="1 2">1760953</strain>
        <plasmid evidence="1 2">unnamed4</plasmid>
    </source>
</reference>
<dbReference type="EMBL" id="CP132306">
    <property type="protein sequence ID" value="WLS00981.1"/>
    <property type="molecule type" value="Genomic_DNA"/>
</dbReference>
<evidence type="ECO:0000313" key="1">
    <source>
        <dbReference type="EMBL" id="WLS00981.1"/>
    </source>
</evidence>
<geneLocation type="plasmid" evidence="1 2">
    <name>unnamed4</name>
</geneLocation>
<name>A0AA50DBT5_9HYPH</name>
<dbReference type="NCBIfam" id="TIGR02684">
    <property type="entry name" value="dnstrm_HI1420"/>
    <property type="match status" value="1"/>
</dbReference>
<accession>A0AA50DBT5</accession>
<dbReference type="AlphaFoldDB" id="A0AA50DBT5"/>
<dbReference type="Pfam" id="PF21716">
    <property type="entry name" value="dnstrm_HI1420"/>
    <property type="match status" value="1"/>
</dbReference>
<dbReference type="InterPro" id="IPR014057">
    <property type="entry name" value="HI1420"/>
</dbReference>
<organism evidence="1 2">
    <name type="scientific">Shinella sumterensis</name>
    <dbReference type="NCBI Taxonomy" id="1967501"/>
    <lineage>
        <taxon>Bacteria</taxon>
        <taxon>Pseudomonadati</taxon>
        <taxon>Pseudomonadota</taxon>
        <taxon>Alphaproteobacteria</taxon>
        <taxon>Hyphomicrobiales</taxon>
        <taxon>Rhizobiaceae</taxon>
        <taxon>Shinella</taxon>
    </lineage>
</organism>
<evidence type="ECO:0000313" key="2">
    <source>
        <dbReference type="Proteomes" id="UP001234585"/>
    </source>
</evidence>
<dbReference type="RefSeq" id="WP_306041144.1">
    <property type="nucleotide sequence ID" value="NZ_CP132306.1"/>
</dbReference>
<keyword evidence="1" id="KW-0614">Plasmid</keyword>
<keyword evidence="2" id="KW-1185">Reference proteome</keyword>
<dbReference type="Proteomes" id="UP001234585">
    <property type="component" value="Plasmid unnamed4"/>
</dbReference>